<organism evidence="1 2">
    <name type="scientific">Enhygromyxa salina</name>
    <dbReference type="NCBI Taxonomy" id="215803"/>
    <lineage>
        <taxon>Bacteria</taxon>
        <taxon>Pseudomonadati</taxon>
        <taxon>Myxococcota</taxon>
        <taxon>Polyangia</taxon>
        <taxon>Nannocystales</taxon>
        <taxon>Nannocystaceae</taxon>
        <taxon>Enhygromyxa</taxon>
    </lineage>
</organism>
<proteinExistence type="predicted"/>
<evidence type="ECO:0000313" key="1">
    <source>
        <dbReference type="EMBL" id="PRQ04600.1"/>
    </source>
</evidence>
<dbReference type="SUPFAM" id="SSF53474">
    <property type="entry name" value="alpha/beta-Hydrolases"/>
    <property type="match status" value="1"/>
</dbReference>
<dbReference type="Pfam" id="PF00756">
    <property type="entry name" value="Esterase"/>
    <property type="match status" value="1"/>
</dbReference>
<gene>
    <name evidence="1" type="ORF">ENSA7_50910</name>
</gene>
<dbReference type="Proteomes" id="UP000238823">
    <property type="component" value="Unassembled WGS sequence"/>
</dbReference>
<dbReference type="InterPro" id="IPR000801">
    <property type="entry name" value="Esterase-like"/>
</dbReference>
<evidence type="ECO:0000313" key="2">
    <source>
        <dbReference type="Proteomes" id="UP000238823"/>
    </source>
</evidence>
<comment type="caution">
    <text evidence="1">The sequence shown here is derived from an EMBL/GenBank/DDBJ whole genome shotgun (WGS) entry which is preliminary data.</text>
</comment>
<dbReference type="RefSeq" id="WP_219908054.1">
    <property type="nucleotide sequence ID" value="NZ_PVNL01000102.1"/>
</dbReference>
<sequence>MYETIVQTMFKKAQWHSERMQTEATLVRWGHMGQPVLIFPTAGGDAEEIERFHLVRVLEPLISAGRIKVYSCDSVAGRAMVHQEGSPQHRMWLLNQFHQHVRHEVVPAIRKDCNSDDIGIWTTGASIGAFHAVAVTCRWPNVFHRALGMSGTWNILRFFKSEDKYTEDYFVSSPLQFVPTLGGVHLDELRKRFILMASGSGRAEDMSESWGLANLLGSRGVPNRVDPWGDEWHHDWPTWRNMLPKYLGEWTA</sequence>
<dbReference type="AlphaFoldDB" id="A0A2S9YHM7"/>
<accession>A0A2S9YHM7</accession>
<evidence type="ECO:0008006" key="3">
    <source>
        <dbReference type="Google" id="ProtNLM"/>
    </source>
</evidence>
<dbReference type="Gene3D" id="3.40.50.1820">
    <property type="entry name" value="alpha/beta hydrolase"/>
    <property type="match status" value="1"/>
</dbReference>
<dbReference type="EMBL" id="PVNL01000102">
    <property type="protein sequence ID" value="PRQ04600.1"/>
    <property type="molecule type" value="Genomic_DNA"/>
</dbReference>
<protein>
    <recommendedName>
        <fullName evidence="3">Esterase</fullName>
    </recommendedName>
</protein>
<name>A0A2S9YHM7_9BACT</name>
<dbReference type="InterPro" id="IPR029058">
    <property type="entry name" value="AB_hydrolase_fold"/>
</dbReference>
<reference evidence="1 2" key="1">
    <citation type="submission" date="2018-03" db="EMBL/GenBank/DDBJ databases">
        <title>Draft Genome Sequences of the Obligatory Marine Myxobacteria Enhygromyxa salina SWB007.</title>
        <authorList>
            <person name="Poehlein A."/>
            <person name="Moghaddam J.A."/>
            <person name="Harms H."/>
            <person name="Alanjari M."/>
            <person name="Koenig G.M."/>
            <person name="Daniel R."/>
            <person name="Schaeberle T.F."/>
        </authorList>
    </citation>
    <scope>NUCLEOTIDE SEQUENCE [LARGE SCALE GENOMIC DNA]</scope>
    <source>
        <strain evidence="1 2">SWB007</strain>
    </source>
</reference>